<dbReference type="Gene3D" id="2.60.40.1180">
    <property type="entry name" value="Golgi alpha-mannosidase II"/>
    <property type="match status" value="1"/>
</dbReference>
<keyword evidence="3" id="KW-1185">Reference proteome</keyword>
<dbReference type="Proteomes" id="UP001589654">
    <property type="component" value="Unassembled WGS sequence"/>
</dbReference>
<evidence type="ECO:0000313" key="3">
    <source>
        <dbReference type="Proteomes" id="UP001589654"/>
    </source>
</evidence>
<accession>A0ABV5JC44</accession>
<proteinExistence type="predicted"/>
<reference evidence="2 3" key="1">
    <citation type="submission" date="2024-09" db="EMBL/GenBank/DDBJ databases">
        <authorList>
            <person name="Sun Q."/>
            <person name="Mori K."/>
        </authorList>
    </citation>
    <scope>NUCLEOTIDE SEQUENCE [LARGE SCALE GENOMIC DNA]</scope>
    <source>
        <strain evidence="2 3">CECT 7682</strain>
    </source>
</reference>
<feature type="domain" description="Glycosyl hydrolase family 30 beta sandwich" evidence="1">
    <location>
        <begin position="40"/>
        <end position="88"/>
    </location>
</feature>
<gene>
    <name evidence="2" type="ORF">ACFFUR_16805</name>
</gene>
<dbReference type="RefSeq" id="WP_290248982.1">
    <property type="nucleotide sequence ID" value="NZ_JAUFQT010000002.1"/>
</dbReference>
<dbReference type="GO" id="GO:0016787">
    <property type="term" value="F:hydrolase activity"/>
    <property type="evidence" value="ECO:0007669"/>
    <property type="project" value="UniProtKB-KW"/>
</dbReference>
<protein>
    <submittedName>
        <fullName evidence="2">Glycoside hydrolase family 30 beta sandwich domain-containing protein</fullName>
    </submittedName>
</protein>
<dbReference type="InterPro" id="IPR033452">
    <property type="entry name" value="GH30_C"/>
</dbReference>
<evidence type="ECO:0000259" key="1">
    <source>
        <dbReference type="Pfam" id="PF17189"/>
    </source>
</evidence>
<dbReference type="EMBL" id="JBHMEW010000068">
    <property type="protein sequence ID" value="MFB9213479.1"/>
    <property type="molecule type" value="Genomic_DNA"/>
</dbReference>
<evidence type="ECO:0000313" key="2">
    <source>
        <dbReference type="EMBL" id="MFB9213479.1"/>
    </source>
</evidence>
<organism evidence="2 3">
    <name type="scientific">Echinicola jeungdonensis</name>
    <dbReference type="NCBI Taxonomy" id="709343"/>
    <lineage>
        <taxon>Bacteria</taxon>
        <taxon>Pseudomonadati</taxon>
        <taxon>Bacteroidota</taxon>
        <taxon>Cytophagia</taxon>
        <taxon>Cytophagales</taxon>
        <taxon>Cyclobacteriaceae</taxon>
        <taxon>Echinicola</taxon>
    </lineage>
</organism>
<keyword evidence="2" id="KW-0378">Hydrolase</keyword>
<dbReference type="Pfam" id="PF17189">
    <property type="entry name" value="Glyco_hydro_30C"/>
    <property type="match status" value="1"/>
</dbReference>
<dbReference type="InterPro" id="IPR013780">
    <property type="entry name" value="Glyco_hydro_b"/>
</dbReference>
<comment type="caution">
    <text evidence="2">The sequence shown here is derived from an EMBL/GenBank/DDBJ whole genome shotgun (WGS) entry which is preliminary data.</text>
</comment>
<name>A0ABV5JC44_9BACT</name>
<sequence>MMISIDKASGEITYNPEYYLMNHLSHYDLLGANRLKPTGEEDHLAFVNPDGERVLFVFNIEQEDKEMTIEVEGKVLELTVKGNSMNTFTREN</sequence>